<dbReference type="SUPFAM" id="SSF81321">
    <property type="entry name" value="Family A G protein-coupled receptor-like"/>
    <property type="match status" value="1"/>
</dbReference>
<sequence length="1164" mass="126145">MQLWTFGLILLLILSSWMYLSTADEQDDDGDDDEYDENEDNPNCRILKEKVCRKNKKRNRECEETIYFNCKPTCRSYVRSTKTETSKQYITTTIYLCSTSTISSSRSIPISSTVAKISITPSFPMPSSIDYNSGSGSGDDQESDDDLISSSVSLSPSLSTVTSSPLSSALPITPSSSFGDRTVGENVFSSVVPSFTVQFPSSFPSTATATLSAESSVSSISPSPSLRTAAPSSSHRNDDDDDDKCDDDDNDGDDDGDDGNDDGDDDGNGDGDDDDDSGKSDDDATVDTSIITQEQDGTYDLEKVQNRKRESSSKQKSSCKTSSVIQSTKLPYSLIKTAQKHIISSTPSTIIATTNSSRPVQPNATSYSIAPSATSSNLSTINTSLIKTTQGHISSGTPSKIFTITNSSRPVQPNATSYSIAPSATSSNLSTINTSLIKTTQGHISSGTPSKIFTITNSSHPVRPNATSYSIAPSVTSSNLSAINTSVIKTTQGQISSGTPSKIFTITNSSHPVRPNATSYSISPSVTSSVSPAINTSTLIPKPDTNGTEISTKTIFPSSLISPSASFFSTSATRCHPGTNGTEMTTKMIFPSTSVPISGSYTLTASPTLPLSSSIMSESSRSIAPTPVLSSSSWEHSKMNSTVISSSLNATLNQSRTITPTMTTTVMVSSSILTQVPTVHCGEIETGDKFEKGILTWQRTPVGSRANTSCPYNKTAIAYRWCRIANKTQYWEDVHDENCSVLEKQPIEELINENITEENEERIAVLMDYITSTSNVTVDLVKNGAEMLDKLVAGATNLSKIRKELLSSVSNVMNADPTVLAEANKEHNSTNKILTFIGKLLDDISLSGKKFIRENLTNLVAEAWDVANKTEDLIFENISQDKDEDNDSLVSVKMPRSLVQRYKEKQRITFINFLNDKLFPQDGDVTKKFINSKIVSVSVKGDKVRNLSDPIVIEFKITNSSYANNCSCVFWDFEADGGLGRWSSNGCVYEIIGDGRSRCSCSHLTHFGILVDLFPDEEIGDTDQLILEGITFVGCYLSIVGLVLTIITLLSFKQYRNGVSGQILLNLCLALLFSLVIFLGGIEQVDDEGTCVTVAALLHYFVLVAVLWMGVEAFHMFVNIVLDTLPDELGRTFVFKCAAVAWVVPMIIVVISVFINTDNYKNEN</sequence>
<evidence type="ECO:0000313" key="14">
    <source>
        <dbReference type="EMBL" id="CAB4022824.1"/>
    </source>
</evidence>
<evidence type="ECO:0000256" key="1">
    <source>
        <dbReference type="ARBA" id="ARBA00004141"/>
    </source>
</evidence>
<dbReference type="PANTHER" id="PTHR45692:SF1">
    <property type="entry name" value="G-PROTEIN COUPLED RECEPTORS FAMILY 2 PROFILE 2 DOMAIN-CONTAINING PROTEIN"/>
    <property type="match status" value="1"/>
</dbReference>
<feature type="compositionally biased region" description="Low complexity" evidence="9">
    <location>
        <begin position="159"/>
        <end position="168"/>
    </location>
</feature>
<dbReference type="EMBL" id="CACRXK020012178">
    <property type="protein sequence ID" value="CAB4022824.1"/>
    <property type="molecule type" value="Genomic_DNA"/>
</dbReference>
<comment type="caution">
    <text evidence="14">The sequence shown here is derived from an EMBL/GenBank/DDBJ whole genome shotgun (WGS) entry which is preliminary data.</text>
</comment>
<feature type="transmembrane region" description="Helical" evidence="10">
    <location>
        <begin position="1133"/>
        <end position="1155"/>
    </location>
</feature>
<dbReference type="InterPro" id="IPR057244">
    <property type="entry name" value="GAIN_B"/>
</dbReference>
<evidence type="ECO:0000256" key="2">
    <source>
        <dbReference type="ARBA" id="ARBA00022692"/>
    </source>
</evidence>
<protein>
    <submittedName>
        <fullName evidence="14">Adhesion G- coupled receptor G4 isoform X2</fullName>
    </submittedName>
</protein>
<dbReference type="Pfam" id="PF01825">
    <property type="entry name" value="GPS"/>
    <property type="match status" value="1"/>
</dbReference>
<name>A0A6S7ITZ4_PARCT</name>
<keyword evidence="5 10" id="KW-0472">Membrane</keyword>
<comment type="subcellular location">
    <subcellularLocation>
        <location evidence="1">Membrane</location>
        <topology evidence="1">Multi-pass membrane protein</topology>
    </subcellularLocation>
</comment>
<dbReference type="InterPro" id="IPR036445">
    <property type="entry name" value="GPCR_2_extracell_dom_sf"/>
</dbReference>
<feature type="region of interest" description="Disordered" evidence="9">
    <location>
        <begin position="159"/>
        <end position="178"/>
    </location>
</feature>
<evidence type="ECO:0000256" key="3">
    <source>
        <dbReference type="ARBA" id="ARBA00022989"/>
    </source>
</evidence>
<dbReference type="Gene3D" id="2.60.220.50">
    <property type="match status" value="1"/>
</dbReference>
<evidence type="ECO:0000256" key="5">
    <source>
        <dbReference type="ARBA" id="ARBA00023136"/>
    </source>
</evidence>
<evidence type="ECO:0000313" key="15">
    <source>
        <dbReference type="Proteomes" id="UP001152795"/>
    </source>
</evidence>
<dbReference type="PROSITE" id="PS50261">
    <property type="entry name" value="G_PROTEIN_RECEP_F2_4"/>
    <property type="match status" value="1"/>
</dbReference>
<feature type="compositionally biased region" description="Polar residues" evidence="9">
    <location>
        <begin position="286"/>
        <end position="296"/>
    </location>
</feature>
<evidence type="ECO:0000256" key="9">
    <source>
        <dbReference type="SAM" id="MobiDB-lite"/>
    </source>
</evidence>
<dbReference type="InterPro" id="IPR000832">
    <property type="entry name" value="GPCR_2_secretin-like"/>
</dbReference>
<evidence type="ECO:0000256" key="8">
    <source>
        <dbReference type="ARBA" id="ARBA00023224"/>
    </source>
</evidence>
<dbReference type="GO" id="GO:0007166">
    <property type="term" value="P:cell surface receptor signaling pathway"/>
    <property type="evidence" value="ECO:0007669"/>
    <property type="project" value="InterPro"/>
</dbReference>
<evidence type="ECO:0000256" key="6">
    <source>
        <dbReference type="ARBA" id="ARBA00023157"/>
    </source>
</evidence>
<feature type="domain" description="G-protein coupled receptors family 2 profile 2" evidence="13">
    <location>
        <begin position="1027"/>
        <end position="1164"/>
    </location>
</feature>
<dbReference type="GO" id="GO:0016020">
    <property type="term" value="C:membrane"/>
    <property type="evidence" value="ECO:0007669"/>
    <property type="project" value="UniProtKB-SubCell"/>
</dbReference>
<evidence type="ECO:0000259" key="12">
    <source>
        <dbReference type="PROSITE" id="PS50221"/>
    </source>
</evidence>
<keyword evidence="15" id="KW-1185">Reference proteome</keyword>
<feature type="compositionally biased region" description="Low complexity" evidence="9">
    <location>
        <begin position="314"/>
        <end position="323"/>
    </location>
</feature>
<feature type="region of interest" description="Disordered" evidence="9">
    <location>
        <begin position="215"/>
        <end position="323"/>
    </location>
</feature>
<feature type="compositionally biased region" description="Acidic residues" evidence="9">
    <location>
        <begin position="239"/>
        <end position="276"/>
    </location>
</feature>
<dbReference type="Pfam" id="PF00002">
    <property type="entry name" value="7tm_2"/>
    <property type="match status" value="1"/>
</dbReference>
<feature type="signal peptide" evidence="11">
    <location>
        <begin position="1"/>
        <end position="23"/>
    </location>
</feature>
<reference evidence="14" key="1">
    <citation type="submission" date="2020-04" db="EMBL/GenBank/DDBJ databases">
        <authorList>
            <person name="Alioto T."/>
            <person name="Alioto T."/>
            <person name="Gomez Garrido J."/>
        </authorList>
    </citation>
    <scope>NUCLEOTIDE SEQUENCE</scope>
    <source>
        <strain evidence="14">A484AB</strain>
    </source>
</reference>
<feature type="compositionally biased region" description="Low complexity" evidence="9">
    <location>
        <begin position="215"/>
        <end position="225"/>
    </location>
</feature>
<dbReference type="AlphaFoldDB" id="A0A6S7ITZ4"/>
<dbReference type="OrthoDB" id="8951579at2759"/>
<dbReference type="PROSITE" id="PS50221">
    <property type="entry name" value="GAIN_B"/>
    <property type="match status" value="1"/>
</dbReference>
<feature type="domain" description="GAIN-B" evidence="12">
    <location>
        <begin position="855"/>
        <end position="1017"/>
    </location>
</feature>
<dbReference type="InterPro" id="IPR046338">
    <property type="entry name" value="GAIN_dom_sf"/>
</dbReference>
<dbReference type="SUPFAM" id="SSF111418">
    <property type="entry name" value="Hormone receptor domain"/>
    <property type="match status" value="1"/>
</dbReference>
<dbReference type="SMART" id="SM00303">
    <property type="entry name" value="GPS"/>
    <property type="match status" value="1"/>
</dbReference>
<organism evidence="14 15">
    <name type="scientific">Paramuricea clavata</name>
    <name type="common">Red gorgonian</name>
    <name type="synonym">Violescent sea-whip</name>
    <dbReference type="NCBI Taxonomy" id="317549"/>
    <lineage>
        <taxon>Eukaryota</taxon>
        <taxon>Metazoa</taxon>
        <taxon>Cnidaria</taxon>
        <taxon>Anthozoa</taxon>
        <taxon>Octocorallia</taxon>
        <taxon>Malacalcyonacea</taxon>
        <taxon>Plexauridae</taxon>
        <taxon>Paramuricea</taxon>
    </lineage>
</organism>
<accession>A0A6S7ITZ4</accession>
<keyword evidence="8" id="KW-0807">Transducer</keyword>
<evidence type="ECO:0000256" key="10">
    <source>
        <dbReference type="SAM" id="Phobius"/>
    </source>
</evidence>
<gene>
    <name evidence="14" type="ORF">PACLA_8A056071</name>
</gene>
<keyword evidence="7 14" id="KW-0675">Receptor</keyword>
<keyword evidence="3 10" id="KW-1133">Transmembrane helix</keyword>
<feature type="compositionally biased region" description="Basic and acidic residues" evidence="9">
    <location>
        <begin position="300"/>
        <end position="313"/>
    </location>
</feature>
<dbReference type="Gene3D" id="1.20.1070.10">
    <property type="entry name" value="Rhodopsin 7-helix transmembrane proteins"/>
    <property type="match status" value="1"/>
</dbReference>
<keyword evidence="6" id="KW-1015">Disulfide bond</keyword>
<dbReference type="GO" id="GO:0004930">
    <property type="term" value="F:G protein-coupled receptor activity"/>
    <property type="evidence" value="ECO:0007669"/>
    <property type="project" value="UniProtKB-KW"/>
</dbReference>
<evidence type="ECO:0000256" key="11">
    <source>
        <dbReference type="SAM" id="SignalP"/>
    </source>
</evidence>
<feature type="chain" id="PRO_5043545923" evidence="11">
    <location>
        <begin position="24"/>
        <end position="1164"/>
    </location>
</feature>
<evidence type="ECO:0000259" key="13">
    <source>
        <dbReference type="PROSITE" id="PS50261"/>
    </source>
</evidence>
<feature type="region of interest" description="Disordered" evidence="9">
    <location>
        <begin position="128"/>
        <end position="152"/>
    </location>
</feature>
<dbReference type="InterPro" id="IPR000203">
    <property type="entry name" value="GPS"/>
</dbReference>
<feature type="transmembrane region" description="Helical" evidence="10">
    <location>
        <begin position="1030"/>
        <end position="1052"/>
    </location>
</feature>
<dbReference type="InterPro" id="IPR017981">
    <property type="entry name" value="GPCR_2-like_7TM"/>
</dbReference>
<evidence type="ECO:0000256" key="7">
    <source>
        <dbReference type="ARBA" id="ARBA00023170"/>
    </source>
</evidence>
<evidence type="ECO:0000256" key="4">
    <source>
        <dbReference type="ARBA" id="ARBA00023040"/>
    </source>
</evidence>
<dbReference type="Proteomes" id="UP001152795">
    <property type="component" value="Unassembled WGS sequence"/>
</dbReference>
<keyword evidence="11" id="KW-0732">Signal</keyword>
<proteinExistence type="predicted"/>
<keyword evidence="2 10" id="KW-0812">Transmembrane</keyword>
<keyword evidence="4" id="KW-0297">G-protein coupled receptor</keyword>
<dbReference type="PANTHER" id="PTHR45692">
    <property type="entry name" value="G_PROTEIN_RECEP_F2_4 DOMAIN-CONTAINING PROTEIN"/>
    <property type="match status" value="1"/>
</dbReference>
<feature type="transmembrane region" description="Helical" evidence="10">
    <location>
        <begin position="1064"/>
        <end position="1082"/>
    </location>
</feature>
<feature type="transmembrane region" description="Helical" evidence="10">
    <location>
        <begin position="1094"/>
        <end position="1121"/>
    </location>
</feature>